<feature type="transmembrane region" description="Helical" evidence="1">
    <location>
        <begin position="66"/>
        <end position="89"/>
    </location>
</feature>
<accession>A0ABD3XW58</accession>
<keyword evidence="1" id="KW-0812">Transmembrane</keyword>
<dbReference type="AlphaFoldDB" id="A0ABD3XW58"/>
<evidence type="ECO:0000313" key="3">
    <source>
        <dbReference type="Proteomes" id="UP001634394"/>
    </source>
</evidence>
<reference evidence="2 3" key="1">
    <citation type="submission" date="2024-11" db="EMBL/GenBank/DDBJ databases">
        <title>Chromosome-level genome assembly of the freshwater bivalve Anodonta woodiana.</title>
        <authorList>
            <person name="Chen X."/>
        </authorList>
    </citation>
    <scope>NUCLEOTIDE SEQUENCE [LARGE SCALE GENOMIC DNA]</scope>
    <source>
        <strain evidence="2">MN2024</strain>
        <tissue evidence="2">Gills</tissue>
    </source>
</reference>
<keyword evidence="1" id="KW-0472">Membrane</keyword>
<sequence>DRFSDDSSSSQMYWEKYYDNTSYFHQTAPNFALRYPAVGRRSYDRSSNALDPRDHKQESVSSKSKIAIIVAVVVTICAIIAAIIVAVYFTSI</sequence>
<organism evidence="2 3">
    <name type="scientific">Sinanodonta woodiana</name>
    <name type="common">Chinese pond mussel</name>
    <name type="synonym">Anodonta woodiana</name>
    <dbReference type="NCBI Taxonomy" id="1069815"/>
    <lineage>
        <taxon>Eukaryota</taxon>
        <taxon>Metazoa</taxon>
        <taxon>Spiralia</taxon>
        <taxon>Lophotrochozoa</taxon>
        <taxon>Mollusca</taxon>
        <taxon>Bivalvia</taxon>
        <taxon>Autobranchia</taxon>
        <taxon>Heteroconchia</taxon>
        <taxon>Palaeoheterodonta</taxon>
        <taxon>Unionida</taxon>
        <taxon>Unionoidea</taxon>
        <taxon>Unionidae</taxon>
        <taxon>Unioninae</taxon>
        <taxon>Sinanodonta</taxon>
    </lineage>
</organism>
<keyword evidence="1" id="KW-1133">Transmembrane helix</keyword>
<feature type="non-terminal residue" evidence="2">
    <location>
        <position position="1"/>
    </location>
</feature>
<evidence type="ECO:0000256" key="1">
    <source>
        <dbReference type="SAM" id="Phobius"/>
    </source>
</evidence>
<dbReference type="Proteomes" id="UP001634394">
    <property type="component" value="Unassembled WGS sequence"/>
</dbReference>
<comment type="caution">
    <text evidence="2">The sequence shown here is derived from an EMBL/GenBank/DDBJ whole genome shotgun (WGS) entry which is preliminary data.</text>
</comment>
<evidence type="ECO:0000313" key="2">
    <source>
        <dbReference type="EMBL" id="KAL3890435.1"/>
    </source>
</evidence>
<keyword evidence="3" id="KW-1185">Reference proteome</keyword>
<name>A0ABD3XW58_SINWO</name>
<proteinExistence type="predicted"/>
<dbReference type="EMBL" id="JBJQND010000001">
    <property type="protein sequence ID" value="KAL3890435.1"/>
    <property type="molecule type" value="Genomic_DNA"/>
</dbReference>
<protein>
    <submittedName>
        <fullName evidence="2">Uncharacterized protein</fullName>
    </submittedName>
</protein>
<feature type="non-terminal residue" evidence="2">
    <location>
        <position position="92"/>
    </location>
</feature>
<gene>
    <name evidence="2" type="ORF">ACJMK2_002717</name>
</gene>